<evidence type="ECO:0000256" key="4">
    <source>
        <dbReference type="ARBA" id="ARBA00022692"/>
    </source>
</evidence>
<evidence type="ECO:0000256" key="1">
    <source>
        <dbReference type="ARBA" id="ARBA00004651"/>
    </source>
</evidence>
<feature type="transmembrane region" description="Helical" evidence="7">
    <location>
        <begin position="295"/>
        <end position="317"/>
    </location>
</feature>
<evidence type="ECO:0000256" key="5">
    <source>
        <dbReference type="ARBA" id="ARBA00022989"/>
    </source>
</evidence>
<feature type="transmembrane region" description="Helical" evidence="7">
    <location>
        <begin position="209"/>
        <end position="230"/>
    </location>
</feature>
<dbReference type="STRING" id="393762.SAMN05660472_00871"/>
<dbReference type="InterPro" id="IPR036259">
    <property type="entry name" value="MFS_trans_sf"/>
</dbReference>
<evidence type="ECO:0000256" key="3">
    <source>
        <dbReference type="ARBA" id="ARBA00022475"/>
    </source>
</evidence>
<feature type="transmembrane region" description="Helical" evidence="7">
    <location>
        <begin position="358"/>
        <end position="378"/>
    </location>
</feature>
<feature type="transmembrane region" description="Helical" evidence="7">
    <location>
        <begin position="270"/>
        <end position="289"/>
    </location>
</feature>
<dbReference type="InterPro" id="IPR050189">
    <property type="entry name" value="MFS_Efflux_Transporters"/>
</dbReference>
<evidence type="ECO:0000259" key="8">
    <source>
        <dbReference type="PROSITE" id="PS50850"/>
    </source>
</evidence>
<keyword evidence="6 7" id="KW-0472">Membrane</keyword>
<keyword evidence="10" id="KW-1185">Reference proteome</keyword>
<feature type="transmembrane region" description="Helical" evidence="7">
    <location>
        <begin position="132"/>
        <end position="152"/>
    </location>
</feature>
<dbReference type="EMBL" id="FNFP01000001">
    <property type="protein sequence ID" value="SDK14708.1"/>
    <property type="molecule type" value="Genomic_DNA"/>
</dbReference>
<evidence type="ECO:0000256" key="2">
    <source>
        <dbReference type="ARBA" id="ARBA00022448"/>
    </source>
</evidence>
<protein>
    <submittedName>
        <fullName evidence="9">Predicted arabinose efflux permease, MFS family</fullName>
    </submittedName>
</protein>
<dbReference type="GO" id="GO:0022857">
    <property type="term" value="F:transmembrane transporter activity"/>
    <property type="evidence" value="ECO:0007669"/>
    <property type="project" value="InterPro"/>
</dbReference>
<evidence type="ECO:0000256" key="6">
    <source>
        <dbReference type="ARBA" id="ARBA00023136"/>
    </source>
</evidence>
<dbReference type="Pfam" id="PF07690">
    <property type="entry name" value="MFS_1"/>
    <property type="match status" value="1"/>
</dbReference>
<comment type="subcellular location">
    <subcellularLocation>
        <location evidence="1">Cell membrane</location>
        <topology evidence="1">Multi-pass membrane protein</topology>
    </subcellularLocation>
</comment>
<dbReference type="SUPFAM" id="SSF103473">
    <property type="entry name" value="MFS general substrate transporter"/>
    <property type="match status" value="1"/>
</dbReference>
<dbReference type="Gene3D" id="1.20.1250.20">
    <property type="entry name" value="MFS general substrate transporter like domains"/>
    <property type="match status" value="1"/>
</dbReference>
<dbReference type="Proteomes" id="UP000198718">
    <property type="component" value="Unassembled WGS sequence"/>
</dbReference>
<sequence>MKYIFVFFVCSLLQFLVSFESNFINPIIPYLSTHFGIEKSSVIYLNFGFFFVGLFSPFFGMLTDKIGKKRGLFIATVFYIVGTFMSGVSTHHYIFAVSRMITAIGSLTIGATIIAYISDFIPFHQRGRAAGILRISFAIAVLLAPASASYIVERFNLQTLYLGVSFAAVIALLFLLKLPTDKVISNSGGKNINLPELIQLLQDKTTQKFILISFMVMAAPLSLFGFFSIWLDQNFTLNQSQIGYIFTLANSGTMIGVAAATLVSDKIGKLLTAKIGFILTAITLFPLSYLNAIPLIIMIIFINLVGLDGGFLAFQTLASEIKPKQRTLFMTLISFSHSLCSLIFVIIAPLLYNLGGYRLLNFIGGAASVIAVLTLYSLSNNELVVEKIQEVAT</sequence>
<keyword evidence="4 7" id="KW-0812">Transmembrane</keyword>
<evidence type="ECO:0000313" key="10">
    <source>
        <dbReference type="Proteomes" id="UP000198718"/>
    </source>
</evidence>
<dbReference type="PANTHER" id="PTHR43124:SF3">
    <property type="entry name" value="CHLORAMPHENICOL EFFLUX PUMP RV0191"/>
    <property type="match status" value="1"/>
</dbReference>
<gene>
    <name evidence="9" type="ORF">SAMN05660472_00871</name>
</gene>
<organism evidence="9 10">
    <name type="scientific">Natronincola ferrireducens</name>
    <dbReference type="NCBI Taxonomy" id="393762"/>
    <lineage>
        <taxon>Bacteria</taxon>
        <taxon>Bacillati</taxon>
        <taxon>Bacillota</taxon>
        <taxon>Clostridia</taxon>
        <taxon>Peptostreptococcales</taxon>
        <taxon>Natronincolaceae</taxon>
        <taxon>Natronincola</taxon>
    </lineage>
</organism>
<feature type="transmembrane region" description="Helical" evidence="7">
    <location>
        <begin position="242"/>
        <end position="263"/>
    </location>
</feature>
<dbReference type="OrthoDB" id="102502at2"/>
<accession>A0A1G8ZI41</accession>
<feature type="transmembrane region" description="Helical" evidence="7">
    <location>
        <begin position="329"/>
        <end position="352"/>
    </location>
</feature>
<dbReference type="RefSeq" id="WP_090550770.1">
    <property type="nucleotide sequence ID" value="NZ_FNFP01000001.1"/>
</dbReference>
<keyword evidence="5 7" id="KW-1133">Transmembrane helix</keyword>
<keyword evidence="3" id="KW-1003">Cell membrane</keyword>
<keyword evidence="2" id="KW-0813">Transport</keyword>
<feature type="domain" description="Major facilitator superfamily (MFS) profile" evidence="8">
    <location>
        <begin position="6"/>
        <end position="383"/>
    </location>
</feature>
<dbReference type="PROSITE" id="PS50850">
    <property type="entry name" value="MFS"/>
    <property type="match status" value="1"/>
</dbReference>
<name>A0A1G8ZI41_9FIRM</name>
<dbReference type="AlphaFoldDB" id="A0A1G8ZI41"/>
<evidence type="ECO:0000313" key="9">
    <source>
        <dbReference type="EMBL" id="SDK14708.1"/>
    </source>
</evidence>
<feature type="transmembrane region" description="Helical" evidence="7">
    <location>
        <begin position="158"/>
        <end position="176"/>
    </location>
</feature>
<reference evidence="9 10" key="1">
    <citation type="submission" date="2016-10" db="EMBL/GenBank/DDBJ databases">
        <authorList>
            <person name="de Groot N.N."/>
        </authorList>
    </citation>
    <scope>NUCLEOTIDE SEQUENCE [LARGE SCALE GENOMIC DNA]</scope>
    <source>
        <strain evidence="9 10">DSM 18346</strain>
    </source>
</reference>
<dbReference type="GO" id="GO:0005886">
    <property type="term" value="C:plasma membrane"/>
    <property type="evidence" value="ECO:0007669"/>
    <property type="project" value="UniProtKB-SubCell"/>
</dbReference>
<feature type="transmembrane region" description="Helical" evidence="7">
    <location>
        <begin position="72"/>
        <end position="94"/>
    </location>
</feature>
<dbReference type="PANTHER" id="PTHR43124">
    <property type="entry name" value="PURINE EFFLUX PUMP PBUE"/>
    <property type="match status" value="1"/>
</dbReference>
<feature type="transmembrane region" description="Helical" evidence="7">
    <location>
        <begin position="43"/>
        <end position="60"/>
    </location>
</feature>
<dbReference type="InterPro" id="IPR011701">
    <property type="entry name" value="MFS"/>
</dbReference>
<evidence type="ECO:0000256" key="7">
    <source>
        <dbReference type="SAM" id="Phobius"/>
    </source>
</evidence>
<proteinExistence type="predicted"/>
<dbReference type="InterPro" id="IPR020846">
    <property type="entry name" value="MFS_dom"/>
</dbReference>
<feature type="transmembrane region" description="Helical" evidence="7">
    <location>
        <begin position="100"/>
        <end position="120"/>
    </location>
</feature>